<dbReference type="GO" id="GO:0005694">
    <property type="term" value="C:chromosome"/>
    <property type="evidence" value="ECO:0007669"/>
    <property type="project" value="UniProtKB-SubCell"/>
</dbReference>
<gene>
    <name evidence="11" type="primary">CCDC86</name>
    <name evidence="11" type="ORF">N1851_020004</name>
</gene>
<protein>
    <recommendedName>
        <fullName evidence="3">Coiled-coil domain-containing protein 86</fullName>
    </recommendedName>
</protein>
<evidence type="ECO:0000256" key="2">
    <source>
        <dbReference type="ARBA" id="ARBA00004604"/>
    </source>
</evidence>
<dbReference type="PANTHER" id="PTHR13557:SF1">
    <property type="entry name" value="COILED-COIL DOMAIN-CONTAINING PROTEIN 86"/>
    <property type="match status" value="1"/>
</dbReference>
<evidence type="ECO:0000256" key="7">
    <source>
        <dbReference type="ARBA" id="ARBA00023054"/>
    </source>
</evidence>
<evidence type="ECO:0000256" key="9">
    <source>
        <dbReference type="ARBA" id="ARBA00093307"/>
    </source>
</evidence>
<keyword evidence="12" id="KW-1185">Reference proteome</keyword>
<comment type="function">
    <text evidence="9">Required for proper chromosome segregation during mitosis and error-free mitotic progression.</text>
</comment>
<keyword evidence="4" id="KW-0158">Chromosome</keyword>
<keyword evidence="6" id="KW-0164">Citrullination</keyword>
<feature type="region of interest" description="Disordered" evidence="10">
    <location>
        <begin position="128"/>
        <end position="150"/>
    </location>
</feature>
<evidence type="ECO:0000313" key="12">
    <source>
        <dbReference type="Proteomes" id="UP001174136"/>
    </source>
</evidence>
<evidence type="ECO:0000256" key="8">
    <source>
        <dbReference type="ARBA" id="ARBA00023242"/>
    </source>
</evidence>
<keyword evidence="5" id="KW-0597">Phosphoprotein</keyword>
<dbReference type="PANTHER" id="PTHR13557">
    <property type="entry name" value="COILED-COIL DOMAIN-CONTAINING PROTEIN 86"/>
    <property type="match status" value="1"/>
</dbReference>
<feature type="compositionally biased region" description="Basic residues" evidence="10">
    <location>
        <begin position="199"/>
        <end position="209"/>
    </location>
</feature>
<feature type="region of interest" description="Disordered" evidence="10">
    <location>
        <begin position="196"/>
        <end position="242"/>
    </location>
</feature>
<organism evidence="11 12">
    <name type="scientific">Merluccius polli</name>
    <name type="common">Benguela hake</name>
    <name type="synonym">Merluccius cadenati</name>
    <dbReference type="NCBI Taxonomy" id="89951"/>
    <lineage>
        <taxon>Eukaryota</taxon>
        <taxon>Metazoa</taxon>
        <taxon>Chordata</taxon>
        <taxon>Craniata</taxon>
        <taxon>Vertebrata</taxon>
        <taxon>Euteleostomi</taxon>
        <taxon>Actinopterygii</taxon>
        <taxon>Neopterygii</taxon>
        <taxon>Teleostei</taxon>
        <taxon>Neoteleostei</taxon>
        <taxon>Acanthomorphata</taxon>
        <taxon>Zeiogadaria</taxon>
        <taxon>Gadariae</taxon>
        <taxon>Gadiformes</taxon>
        <taxon>Gadoidei</taxon>
        <taxon>Merlucciidae</taxon>
        <taxon>Merluccius</taxon>
    </lineage>
</organism>
<evidence type="ECO:0000256" key="4">
    <source>
        <dbReference type="ARBA" id="ARBA00022454"/>
    </source>
</evidence>
<dbReference type="EMBL" id="JAOPHQ010003699">
    <property type="protein sequence ID" value="KAK0142311.1"/>
    <property type="molecule type" value="Genomic_DNA"/>
</dbReference>
<keyword evidence="8" id="KW-0539">Nucleus</keyword>
<comment type="caution">
    <text evidence="11">The sequence shown here is derived from an EMBL/GenBank/DDBJ whole genome shotgun (WGS) entry which is preliminary data.</text>
</comment>
<feature type="region of interest" description="Disordered" evidence="10">
    <location>
        <begin position="1"/>
        <end position="61"/>
    </location>
</feature>
<dbReference type="AlphaFoldDB" id="A0AA47NXD5"/>
<dbReference type="InterPro" id="IPR026570">
    <property type="entry name" value="CCDC86"/>
</dbReference>
<feature type="compositionally biased region" description="Low complexity" evidence="10">
    <location>
        <begin position="15"/>
        <end position="35"/>
    </location>
</feature>
<dbReference type="GO" id="GO:0005730">
    <property type="term" value="C:nucleolus"/>
    <property type="evidence" value="ECO:0007669"/>
    <property type="project" value="UniProtKB-SubCell"/>
</dbReference>
<evidence type="ECO:0000256" key="1">
    <source>
        <dbReference type="ARBA" id="ARBA00004286"/>
    </source>
</evidence>
<accession>A0AA47NXD5</accession>
<evidence type="ECO:0000313" key="11">
    <source>
        <dbReference type="EMBL" id="KAK0142311.1"/>
    </source>
</evidence>
<name>A0AA47NXD5_MERPO</name>
<evidence type="ECO:0000256" key="10">
    <source>
        <dbReference type="SAM" id="MobiDB-lite"/>
    </source>
</evidence>
<proteinExistence type="predicted"/>
<sequence length="242" mass="26401">MADQGQCVATDSSGPEAAAAAEEPAAPPEVLGTRTRSGRRVRTPALLLADSQAPSPARRARKPALALLKEGSAEEKEEEMVVVVEEEEGRAVAAVRLGNGCNGAEVETAPGCPDQTPREKALFVAGAKQTPAVPLGKPKSGRVWKDRNKQRFSALVRDKPLKTSWGKKMEAKQEKQMVKKFSLQLKEDKAKVKEIRNTSKIKRMKKKQLRKVEKRDTLALLQKSQSGKAKGQRSSKEAKVDN</sequence>
<comment type="subcellular location">
    <subcellularLocation>
        <location evidence="1">Chromosome</location>
    </subcellularLocation>
    <subcellularLocation>
        <location evidence="2">Nucleus</location>
        <location evidence="2">Nucleolus</location>
    </subcellularLocation>
</comment>
<dbReference type="Proteomes" id="UP001174136">
    <property type="component" value="Unassembled WGS sequence"/>
</dbReference>
<reference evidence="11" key="1">
    <citation type="journal article" date="2023" name="Front. Mar. Sci.">
        <title>A new Merluccius polli reference genome to investigate the effects of global change in West African waters.</title>
        <authorList>
            <person name="Mateo J.L."/>
            <person name="Blanco-Fernandez C."/>
            <person name="Garcia-Vazquez E."/>
            <person name="Machado-Schiaffino G."/>
        </authorList>
    </citation>
    <scope>NUCLEOTIDE SEQUENCE</scope>
    <source>
        <strain evidence="11">C29</strain>
        <tissue evidence="11">Fin</tissue>
    </source>
</reference>
<evidence type="ECO:0000256" key="5">
    <source>
        <dbReference type="ARBA" id="ARBA00022553"/>
    </source>
</evidence>
<evidence type="ECO:0000256" key="3">
    <source>
        <dbReference type="ARBA" id="ARBA00016738"/>
    </source>
</evidence>
<keyword evidence="7" id="KW-0175">Coiled coil</keyword>
<evidence type="ECO:0000256" key="6">
    <source>
        <dbReference type="ARBA" id="ARBA00022934"/>
    </source>
</evidence>